<gene>
    <name evidence="2" type="ORF">NW74_02415</name>
</gene>
<evidence type="ECO:0000313" key="3">
    <source>
        <dbReference type="Proteomes" id="UP000031386"/>
    </source>
</evidence>
<dbReference type="STRING" id="33033.NW74_02415"/>
<keyword evidence="1" id="KW-0472">Membrane</keyword>
<sequence>MNNKKGFKTISIILALICIVFLSIFLRYRYELHSLKNEIVNNKVIKVYFDGSGYTANIESDEDKKEFFNLISDCKFRFNNTVEDTEKSSPSVEIEFNGNEIFLFVYSKTSRIDFNLKNKYYLLNYKTKDISEKSLIKLYEKFCKNYKEDSNYIKLKQRN</sequence>
<dbReference type="Proteomes" id="UP000031386">
    <property type="component" value="Chromosome"/>
</dbReference>
<name>A0A0B4S0M2_9FIRM</name>
<keyword evidence="1" id="KW-0812">Transmembrane</keyword>
<dbReference type="KEGG" id="pmic:NW74_02415"/>
<proteinExistence type="predicted"/>
<keyword evidence="3" id="KW-1185">Reference proteome</keyword>
<organism evidence="2 3">
    <name type="scientific">Parvimonas micra</name>
    <dbReference type="NCBI Taxonomy" id="33033"/>
    <lineage>
        <taxon>Bacteria</taxon>
        <taxon>Bacillati</taxon>
        <taxon>Bacillota</taxon>
        <taxon>Tissierellia</taxon>
        <taxon>Tissierellales</taxon>
        <taxon>Peptoniphilaceae</taxon>
        <taxon>Parvimonas</taxon>
    </lineage>
</organism>
<protein>
    <submittedName>
        <fullName evidence="2">Uncharacterized protein</fullName>
    </submittedName>
</protein>
<evidence type="ECO:0000313" key="2">
    <source>
        <dbReference type="EMBL" id="AIZ36285.1"/>
    </source>
</evidence>
<accession>A0A0B4S0M2</accession>
<evidence type="ECO:0000256" key="1">
    <source>
        <dbReference type="SAM" id="Phobius"/>
    </source>
</evidence>
<dbReference type="RefSeq" id="WP_041953676.1">
    <property type="nucleotide sequence ID" value="NZ_CP009761.1"/>
</dbReference>
<dbReference type="AlphaFoldDB" id="A0A0B4S0M2"/>
<dbReference type="OrthoDB" id="1701549at2"/>
<reference evidence="2 3" key="1">
    <citation type="submission" date="2014-10" db="EMBL/GenBank/DDBJ databases">
        <title>Complete genome sequence of Parvimonas micra KCOM 1535 (= ChDC B708).</title>
        <authorList>
            <person name="Kook J.-K."/>
            <person name="Park S.-N."/>
            <person name="Lim Y.K."/>
            <person name="Roh H."/>
        </authorList>
    </citation>
    <scope>NUCLEOTIDE SEQUENCE [LARGE SCALE GENOMIC DNA]</scope>
    <source>
        <strain evidence="3">KCOM 1535 / ChDC B708</strain>
    </source>
</reference>
<keyword evidence="1" id="KW-1133">Transmembrane helix</keyword>
<feature type="transmembrane region" description="Helical" evidence="1">
    <location>
        <begin position="6"/>
        <end position="26"/>
    </location>
</feature>
<dbReference type="EMBL" id="CP009761">
    <property type="protein sequence ID" value="AIZ36285.1"/>
    <property type="molecule type" value="Genomic_DNA"/>
</dbReference>